<dbReference type="GeneID" id="75918726"/>
<feature type="region of interest" description="Disordered" evidence="1">
    <location>
        <begin position="320"/>
        <end position="339"/>
    </location>
</feature>
<sequence length="339" mass="40164">MSLPEASRESVIHYVQSNLDSITFKSLKRDEEDTPDDVKIAVMDKTLVDDPGLFLTRWGRFLPQEELNHFEPLRAGIYEVDVNLRSLLKNQPGNIETTQQTNAHVRKQVQNRRFQYLKDILKGSEYFSEEAMQLREPNLYEYYIGQHIPPHLRDRPYGDDVNLVQRIMHNLDRSIIDEKLRQQKTIESEQEEEEEEEEEDEEEEVDEKMDQANDSMEAEEMNNADPVIAPLSTSLRDKSAEARRKLEENDSHEMEPKESVTQAEREQHFRDGQKEEFVRMMEELFLEGKDPSFDYKQVDENEKYDDLDQEDMDMQDKYFDEEDEEIEEPKSKGTGVYDY</sequence>
<keyword evidence="4" id="KW-1185">Reference proteome</keyword>
<dbReference type="InterPro" id="IPR018613">
    <property type="entry name" value="Ccdc97-like"/>
</dbReference>
<reference evidence="3" key="1">
    <citation type="submission" date="2021-06" db="EMBL/GenBank/DDBJ databases">
        <authorList>
            <consortium name="DOE Joint Genome Institute"/>
            <person name="Mondo S.J."/>
            <person name="Amses K.R."/>
            <person name="Simmons D.R."/>
            <person name="Longcore J.E."/>
            <person name="Seto K."/>
            <person name="Alves G.H."/>
            <person name="Bonds A.E."/>
            <person name="Quandt C.A."/>
            <person name="Davis W.J."/>
            <person name="Chang Y."/>
            <person name="Letcher P.M."/>
            <person name="Powell M.J."/>
            <person name="Kuo A."/>
            <person name="Labutti K."/>
            <person name="Pangilinan J."/>
            <person name="Andreopoulos W."/>
            <person name="Tritt A."/>
            <person name="Riley R."/>
            <person name="Hundley H."/>
            <person name="Johnson J."/>
            <person name="Lipzen A."/>
            <person name="Barry K."/>
            <person name="Berbee M.L."/>
            <person name="Buchler N.E."/>
            <person name="Grigoriev I.V."/>
            <person name="Spatafora J.W."/>
            <person name="Stajich J.E."/>
            <person name="James T.Y."/>
        </authorList>
    </citation>
    <scope>NUCLEOTIDE SEQUENCE</scope>
    <source>
        <strain evidence="3">AG</strain>
    </source>
</reference>
<dbReference type="Pfam" id="PF09747">
    <property type="entry name" value="CCD97-like_C"/>
    <property type="match status" value="1"/>
</dbReference>
<feature type="compositionally biased region" description="Acidic residues" evidence="1">
    <location>
        <begin position="188"/>
        <end position="207"/>
    </location>
</feature>
<accession>A0AAD5EBF9</accession>
<feature type="compositionally biased region" description="Basic and acidic residues" evidence="1">
    <location>
        <begin position="235"/>
        <end position="270"/>
    </location>
</feature>
<dbReference type="PANTHER" id="PTHR31840">
    <property type="entry name" value="COILED-COIL DOMAIN-CONTAINING PROTEIN 97"/>
    <property type="match status" value="1"/>
</dbReference>
<evidence type="ECO:0000259" key="2">
    <source>
        <dbReference type="Pfam" id="PF09747"/>
    </source>
</evidence>
<comment type="caution">
    <text evidence="3">The sequence shown here is derived from an EMBL/GenBank/DDBJ whole genome shotgun (WGS) entry which is preliminary data.</text>
</comment>
<proteinExistence type="predicted"/>
<evidence type="ECO:0000313" key="3">
    <source>
        <dbReference type="EMBL" id="KAI8579160.1"/>
    </source>
</evidence>
<evidence type="ECO:0000313" key="4">
    <source>
        <dbReference type="Proteomes" id="UP001206595"/>
    </source>
</evidence>
<dbReference type="RefSeq" id="XP_051444164.1">
    <property type="nucleotide sequence ID" value="XM_051593384.1"/>
</dbReference>
<name>A0AAD5EBF9_UMBRA</name>
<dbReference type="InterPro" id="IPR040233">
    <property type="entry name" value="CCD97-like_C"/>
</dbReference>
<feature type="region of interest" description="Disordered" evidence="1">
    <location>
        <begin position="184"/>
        <end position="270"/>
    </location>
</feature>
<organism evidence="3 4">
    <name type="scientific">Umbelopsis ramanniana AG</name>
    <dbReference type="NCBI Taxonomy" id="1314678"/>
    <lineage>
        <taxon>Eukaryota</taxon>
        <taxon>Fungi</taxon>
        <taxon>Fungi incertae sedis</taxon>
        <taxon>Mucoromycota</taxon>
        <taxon>Mucoromycotina</taxon>
        <taxon>Umbelopsidomycetes</taxon>
        <taxon>Umbelopsidales</taxon>
        <taxon>Umbelopsidaceae</taxon>
        <taxon>Umbelopsis</taxon>
    </lineage>
</organism>
<reference evidence="3" key="2">
    <citation type="journal article" date="2022" name="Proc. Natl. Acad. Sci. U.S.A.">
        <title>Diploid-dominant life cycles characterize the early evolution of Fungi.</title>
        <authorList>
            <person name="Amses K.R."/>
            <person name="Simmons D.R."/>
            <person name="Longcore J.E."/>
            <person name="Mondo S.J."/>
            <person name="Seto K."/>
            <person name="Jeronimo G.H."/>
            <person name="Bonds A.E."/>
            <person name="Quandt C.A."/>
            <person name="Davis W.J."/>
            <person name="Chang Y."/>
            <person name="Federici B.A."/>
            <person name="Kuo A."/>
            <person name="LaButti K."/>
            <person name="Pangilinan J."/>
            <person name="Andreopoulos W."/>
            <person name="Tritt A."/>
            <person name="Riley R."/>
            <person name="Hundley H."/>
            <person name="Johnson J."/>
            <person name="Lipzen A."/>
            <person name="Barry K."/>
            <person name="Lang B.F."/>
            <person name="Cuomo C.A."/>
            <person name="Buchler N.E."/>
            <person name="Grigoriev I.V."/>
            <person name="Spatafora J.W."/>
            <person name="Stajich J.E."/>
            <person name="James T.Y."/>
        </authorList>
    </citation>
    <scope>NUCLEOTIDE SEQUENCE</scope>
    <source>
        <strain evidence="3">AG</strain>
    </source>
</reference>
<feature type="domain" description="CCD97-like C-terminal" evidence="2">
    <location>
        <begin position="111"/>
        <end position="322"/>
    </location>
</feature>
<dbReference type="EMBL" id="MU620922">
    <property type="protein sequence ID" value="KAI8579160.1"/>
    <property type="molecule type" value="Genomic_DNA"/>
</dbReference>
<dbReference type="PANTHER" id="PTHR31840:SF1">
    <property type="entry name" value="COILED-COIL DOMAIN-CONTAINING PROTEIN 97"/>
    <property type="match status" value="1"/>
</dbReference>
<gene>
    <name evidence="3" type="ORF">K450DRAFT_281017</name>
</gene>
<evidence type="ECO:0000256" key="1">
    <source>
        <dbReference type="SAM" id="MobiDB-lite"/>
    </source>
</evidence>
<dbReference type="Proteomes" id="UP001206595">
    <property type="component" value="Unassembled WGS sequence"/>
</dbReference>
<protein>
    <recommendedName>
        <fullName evidence="2">CCD97-like C-terminal domain-containing protein</fullName>
    </recommendedName>
</protein>
<dbReference type="AlphaFoldDB" id="A0AAD5EBF9"/>